<organism evidence="2 3">
    <name type="scientific">Dendrobium thyrsiflorum</name>
    <name type="common">Pinecone-like raceme dendrobium</name>
    <name type="synonym">Orchid</name>
    <dbReference type="NCBI Taxonomy" id="117978"/>
    <lineage>
        <taxon>Eukaryota</taxon>
        <taxon>Viridiplantae</taxon>
        <taxon>Streptophyta</taxon>
        <taxon>Embryophyta</taxon>
        <taxon>Tracheophyta</taxon>
        <taxon>Spermatophyta</taxon>
        <taxon>Magnoliopsida</taxon>
        <taxon>Liliopsida</taxon>
        <taxon>Asparagales</taxon>
        <taxon>Orchidaceae</taxon>
        <taxon>Epidendroideae</taxon>
        <taxon>Malaxideae</taxon>
        <taxon>Dendrobiinae</taxon>
        <taxon>Dendrobium</taxon>
    </lineage>
</organism>
<feature type="compositionally biased region" description="Polar residues" evidence="1">
    <location>
        <begin position="307"/>
        <end position="322"/>
    </location>
</feature>
<proteinExistence type="predicted"/>
<keyword evidence="3" id="KW-1185">Reference proteome</keyword>
<dbReference type="AlphaFoldDB" id="A0ABD0V527"/>
<comment type="caution">
    <text evidence="2">The sequence shown here is derived from an EMBL/GenBank/DDBJ whole genome shotgun (WGS) entry which is preliminary data.</text>
</comment>
<reference evidence="2 3" key="1">
    <citation type="journal article" date="2024" name="Plant Biotechnol. J.">
        <title>Dendrobium thyrsiflorum genome and its molecular insights into genes involved in important horticultural traits.</title>
        <authorList>
            <person name="Chen B."/>
            <person name="Wang J.Y."/>
            <person name="Zheng P.J."/>
            <person name="Li K.L."/>
            <person name="Liang Y.M."/>
            <person name="Chen X.F."/>
            <person name="Zhang C."/>
            <person name="Zhao X."/>
            <person name="He X."/>
            <person name="Zhang G.Q."/>
            <person name="Liu Z.J."/>
            <person name="Xu Q."/>
        </authorList>
    </citation>
    <scope>NUCLEOTIDE SEQUENCE [LARGE SCALE GENOMIC DNA]</scope>
    <source>
        <strain evidence="2">GZMU011</strain>
    </source>
</reference>
<feature type="compositionally biased region" description="Polar residues" evidence="1">
    <location>
        <begin position="67"/>
        <end position="77"/>
    </location>
</feature>
<protein>
    <submittedName>
        <fullName evidence="2">Uncharacterized protein</fullName>
    </submittedName>
</protein>
<accession>A0ABD0V527</accession>
<name>A0ABD0V527_DENTH</name>
<feature type="region of interest" description="Disordered" evidence="1">
    <location>
        <begin position="1"/>
        <end position="91"/>
    </location>
</feature>
<evidence type="ECO:0000313" key="2">
    <source>
        <dbReference type="EMBL" id="KAL0917636.1"/>
    </source>
</evidence>
<sequence>MEESQNEILQLLREPRRSALAPLGEIPLPREPMPAEDVLSEHPHVEIPPPPPRRCPRAHQDNELADTASSTHPSQADRQPLIPPGAPEDLDRSHIAELPRNALRHELRRLVREEFPREQGRPPIHRWDFQETSATLDFRQPQDFCLVARLSPVVGLLPVVGLSSDIYLTLNFLWLPDFCLSPDFCDAGLSPVTGFLPHRQTFARRRTFARRPTFVGHLPDTELPPVVGLLPVAGLLRRWTFASHRISASSPDFRPSKLIVKLSGSELRTQRHQNRLNPSPNESRSRTRSTVGRFKTQFGRIERLDETSPTSPRSQNPTSLSQKIVHRTIRDQGVQYRPSVHNRPFFHEFMGHATPEKL</sequence>
<dbReference type="Proteomes" id="UP001552299">
    <property type="component" value="Unassembled WGS sequence"/>
</dbReference>
<dbReference type="EMBL" id="JANQDX010000010">
    <property type="protein sequence ID" value="KAL0917636.1"/>
    <property type="molecule type" value="Genomic_DNA"/>
</dbReference>
<feature type="region of interest" description="Disordered" evidence="1">
    <location>
        <begin position="267"/>
        <end position="324"/>
    </location>
</feature>
<evidence type="ECO:0000256" key="1">
    <source>
        <dbReference type="SAM" id="MobiDB-lite"/>
    </source>
</evidence>
<evidence type="ECO:0000313" key="3">
    <source>
        <dbReference type="Proteomes" id="UP001552299"/>
    </source>
</evidence>
<gene>
    <name evidence="2" type="ORF">M5K25_012712</name>
</gene>